<evidence type="ECO:0008006" key="3">
    <source>
        <dbReference type="Google" id="ProtNLM"/>
    </source>
</evidence>
<comment type="caution">
    <text evidence="1">The sequence shown here is derived from an EMBL/GenBank/DDBJ whole genome shotgun (WGS) entry which is preliminary data.</text>
</comment>
<accession>A0ABV3V841</accession>
<gene>
    <name evidence="1" type="ORF">ABFW12_04695</name>
</gene>
<keyword evidence="2" id="KW-1185">Reference proteome</keyword>
<sequence length="117" mass="11962">MNSMSTRRFRCTRKPAHPVSLGGSLGAGAALLGVLFGPAPAVGAAPSGPSSVDQVVRQLKAQGYAVVVNRFGTGRSEDCAVTAVRPGQTYSRTDHGVPGGDLSTTVTGKTVYVDVKC</sequence>
<dbReference type="Proteomes" id="UP001558474">
    <property type="component" value="Unassembled WGS sequence"/>
</dbReference>
<protein>
    <recommendedName>
        <fullName evidence="3">PASTA domain-containing protein</fullName>
    </recommendedName>
</protein>
<organism evidence="1 2">
    <name type="scientific">Mycolicibacterium porcinum</name>
    <dbReference type="NCBI Taxonomy" id="39693"/>
    <lineage>
        <taxon>Bacteria</taxon>
        <taxon>Bacillati</taxon>
        <taxon>Actinomycetota</taxon>
        <taxon>Actinomycetes</taxon>
        <taxon>Mycobacteriales</taxon>
        <taxon>Mycobacteriaceae</taxon>
        <taxon>Mycolicibacterium</taxon>
    </lineage>
</organism>
<dbReference type="EMBL" id="JBDLOU010000006">
    <property type="protein sequence ID" value="MEX3737527.1"/>
    <property type="molecule type" value="Genomic_DNA"/>
</dbReference>
<reference evidence="1 2" key="1">
    <citation type="submission" date="2024-04" db="EMBL/GenBank/DDBJ databases">
        <title>Genomic Markers of Mycobacteria.</title>
        <authorList>
            <person name="Soliman M.S."/>
            <person name="Elkholy A."/>
            <person name="Soliman N.S."/>
            <person name="Abbas A."/>
            <person name="Khayrat S."/>
            <person name="Shawky S."/>
        </authorList>
    </citation>
    <scope>NUCLEOTIDE SEQUENCE [LARGE SCALE GENOMIC DNA]</scope>
    <source>
        <strain evidence="1 2">Egy-CU-AM5</strain>
    </source>
</reference>
<evidence type="ECO:0000313" key="2">
    <source>
        <dbReference type="Proteomes" id="UP001558474"/>
    </source>
</evidence>
<evidence type="ECO:0000313" key="1">
    <source>
        <dbReference type="EMBL" id="MEX3737527.1"/>
    </source>
</evidence>
<proteinExistence type="predicted"/>
<name>A0ABV3V841_9MYCO</name>